<comment type="caution">
    <text evidence="3">The sequence shown here is derived from an EMBL/GenBank/DDBJ whole genome shotgun (WGS) entry which is preliminary data.</text>
</comment>
<proteinExistence type="predicted"/>
<organism evidence="3 5">
    <name type="scientific">Labeo rohita</name>
    <name type="common">Indian major carp</name>
    <name type="synonym">Cyprinus rohita</name>
    <dbReference type="NCBI Taxonomy" id="84645"/>
    <lineage>
        <taxon>Eukaryota</taxon>
        <taxon>Metazoa</taxon>
        <taxon>Chordata</taxon>
        <taxon>Craniata</taxon>
        <taxon>Vertebrata</taxon>
        <taxon>Euteleostomi</taxon>
        <taxon>Actinopterygii</taxon>
        <taxon>Neopterygii</taxon>
        <taxon>Teleostei</taxon>
        <taxon>Ostariophysi</taxon>
        <taxon>Cypriniformes</taxon>
        <taxon>Cyprinidae</taxon>
        <taxon>Labeoninae</taxon>
        <taxon>Labeonini</taxon>
        <taxon>Labeo</taxon>
    </lineage>
</organism>
<dbReference type="Proteomes" id="UP000290572">
    <property type="component" value="Unassembled WGS sequence"/>
</dbReference>
<gene>
    <name evidence="4" type="ORF">ROHU_004567</name>
    <name evidence="3" type="ORF">ROHU_007094</name>
</gene>
<evidence type="ECO:0000313" key="3">
    <source>
        <dbReference type="EMBL" id="RXN20508.1"/>
    </source>
</evidence>
<evidence type="ECO:0000256" key="1">
    <source>
        <dbReference type="SAM" id="Coils"/>
    </source>
</evidence>
<keyword evidence="1" id="KW-0175">Coiled coil</keyword>
<evidence type="ECO:0000256" key="2">
    <source>
        <dbReference type="SAM" id="MobiDB-lite"/>
    </source>
</evidence>
<dbReference type="AlphaFoldDB" id="A0A498MGX5"/>
<evidence type="ECO:0000313" key="5">
    <source>
        <dbReference type="Proteomes" id="UP000290572"/>
    </source>
</evidence>
<feature type="coiled-coil region" evidence="1">
    <location>
        <begin position="22"/>
        <end position="56"/>
    </location>
</feature>
<protein>
    <submittedName>
        <fullName evidence="3">Proline-rich 11-like protein</fullName>
    </submittedName>
</protein>
<sequence>MQHCRKTINQTCSGLLSVFLFWRGYSERVESLHQKVEELQREIALLHSTMKQKQNAPVAVTLRDLQAVRLRKVGQKPQKSPDKRRSPLVTLADLQNVRLRRSNSDLPLKSRSSFGRSPGGTPLCNKENDVTDSSLDLSMTRGLGNKYLSALTKGLSPLKAV</sequence>
<keyword evidence="5" id="KW-1185">Reference proteome</keyword>
<accession>A0A498MGX5</accession>
<reference evidence="3 5" key="1">
    <citation type="submission" date="2018-03" db="EMBL/GenBank/DDBJ databases">
        <title>Draft genome sequence of Rohu Carp (Labeo rohita).</title>
        <authorList>
            <person name="Das P."/>
            <person name="Kushwaha B."/>
            <person name="Joshi C.G."/>
            <person name="Kumar D."/>
            <person name="Nagpure N.S."/>
            <person name="Sahoo L."/>
            <person name="Das S.P."/>
            <person name="Bit A."/>
            <person name="Patnaik S."/>
            <person name="Meher P.K."/>
            <person name="Jayasankar P."/>
            <person name="Koringa P.G."/>
            <person name="Patel N.V."/>
            <person name="Hinsu A.T."/>
            <person name="Kumar R."/>
            <person name="Pandey M."/>
            <person name="Agarwal S."/>
            <person name="Srivastava S."/>
            <person name="Singh M."/>
            <person name="Iquebal M.A."/>
            <person name="Jaiswal S."/>
            <person name="Angadi U.B."/>
            <person name="Kumar N."/>
            <person name="Raza M."/>
            <person name="Shah T.M."/>
            <person name="Rai A."/>
            <person name="Jena J.K."/>
        </authorList>
    </citation>
    <scope>NUCLEOTIDE SEQUENCE [LARGE SCALE GENOMIC DNA]</scope>
    <source>
        <strain evidence="3">DASCIFA01</strain>
        <tissue evidence="3">Testis</tissue>
    </source>
</reference>
<dbReference type="EMBL" id="QBIY01011360">
    <property type="protein sequence ID" value="RXN32583.1"/>
    <property type="molecule type" value="Genomic_DNA"/>
</dbReference>
<dbReference type="EMBL" id="QBIY01012643">
    <property type="protein sequence ID" value="RXN20508.1"/>
    <property type="molecule type" value="Genomic_DNA"/>
</dbReference>
<evidence type="ECO:0000313" key="4">
    <source>
        <dbReference type="EMBL" id="RXN32583.1"/>
    </source>
</evidence>
<feature type="region of interest" description="Disordered" evidence="2">
    <location>
        <begin position="105"/>
        <end position="130"/>
    </location>
</feature>
<name>A0A498MGX5_LABRO</name>
<dbReference type="STRING" id="84645.A0A498MGX5"/>